<reference evidence="6" key="1">
    <citation type="submission" date="2017-07" db="EMBL/GenBank/DDBJ databases">
        <title>Comparative genome mining reveals phylogenetic distribution patterns of secondary metabolites in Amycolatopsis.</title>
        <authorList>
            <person name="Adamek M."/>
            <person name="Alanjary M."/>
            <person name="Sales-Ortells H."/>
            <person name="Goodfellow M."/>
            <person name="Bull A.T."/>
            <person name="Kalinowski J."/>
            <person name="Ziemert N."/>
        </authorList>
    </citation>
    <scope>NUCLEOTIDE SEQUENCE [LARGE SCALE GENOMIC DNA]</scope>
    <source>
        <strain evidence="6">H5</strain>
    </source>
</reference>
<dbReference type="SUPFAM" id="SSF52172">
    <property type="entry name" value="CheY-like"/>
    <property type="match status" value="1"/>
</dbReference>
<dbReference type="AlphaFoldDB" id="A0A229SKV0"/>
<name>A0A229SKV0_9PSEU</name>
<dbReference type="PROSITE" id="PS00622">
    <property type="entry name" value="HTH_LUXR_1"/>
    <property type="match status" value="1"/>
</dbReference>
<evidence type="ECO:0000256" key="1">
    <source>
        <dbReference type="ARBA" id="ARBA00023125"/>
    </source>
</evidence>
<protein>
    <submittedName>
        <fullName evidence="5">DNA-binding response regulator</fullName>
    </submittedName>
</protein>
<dbReference type="SMART" id="SM00448">
    <property type="entry name" value="REC"/>
    <property type="match status" value="1"/>
</dbReference>
<keyword evidence="6" id="KW-1185">Reference proteome</keyword>
<dbReference type="InterPro" id="IPR011006">
    <property type="entry name" value="CheY-like_superfamily"/>
</dbReference>
<keyword evidence="1 5" id="KW-0238">DNA-binding</keyword>
<dbReference type="RefSeq" id="WP_093954271.1">
    <property type="nucleotide sequence ID" value="NZ_NMUL01000084.1"/>
</dbReference>
<dbReference type="InterPro" id="IPR000792">
    <property type="entry name" value="Tscrpt_reg_LuxR_C"/>
</dbReference>
<evidence type="ECO:0000259" key="4">
    <source>
        <dbReference type="PROSITE" id="PS50110"/>
    </source>
</evidence>
<dbReference type="GO" id="GO:0006355">
    <property type="term" value="P:regulation of DNA-templated transcription"/>
    <property type="evidence" value="ECO:0007669"/>
    <property type="project" value="InterPro"/>
</dbReference>
<dbReference type="InterPro" id="IPR039420">
    <property type="entry name" value="WalR-like"/>
</dbReference>
<evidence type="ECO:0000259" key="3">
    <source>
        <dbReference type="PROSITE" id="PS50043"/>
    </source>
</evidence>
<gene>
    <name evidence="5" type="ORF">CF165_47960</name>
</gene>
<dbReference type="Pfam" id="PF00196">
    <property type="entry name" value="GerE"/>
    <property type="match status" value="1"/>
</dbReference>
<sequence length="201" mass="21488">MIRVLVAEDMHIVRGALVALLRLEPDIEVVAEVASGLEILPTARRTAADVAVIDIDLPGKDGLTAAGELHEQLPGCRTLILTSLGRPGTLRRALDAKVGGFLLKDAPPERLAHAIRGVVAGRRMVDGDLALAAWDSVDCPLTGRELDVLRMTAQGYGTVEIAARLYLSAGTVRNYLTAVVSKLNARNRVDAIRIAQESGWV</sequence>
<dbReference type="Proteomes" id="UP000215199">
    <property type="component" value="Unassembled WGS sequence"/>
</dbReference>
<dbReference type="PROSITE" id="PS50110">
    <property type="entry name" value="RESPONSE_REGULATORY"/>
    <property type="match status" value="1"/>
</dbReference>
<evidence type="ECO:0000256" key="2">
    <source>
        <dbReference type="PROSITE-ProRule" id="PRU00169"/>
    </source>
</evidence>
<feature type="domain" description="HTH luxR-type" evidence="3">
    <location>
        <begin position="133"/>
        <end position="199"/>
    </location>
</feature>
<dbReference type="InterPro" id="IPR001789">
    <property type="entry name" value="Sig_transdc_resp-reg_receiver"/>
</dbReference>
<dbReference type="InterPro" id="IPR016032">
    <property type="entry name" value="Sig_transdc_resp-reg_C-effctor"/>
</dbReference>
<dbReference type="PANTHER" id="PTHR43214">
    <property type="entry name" value="TWO-COMPONENT RESPONSE REGULATOR"/>
    <property type="match status" value="1"/>
</dbReference>
<dbReference type="SMART" id="SM00421">
    <property type="entry name" value="HTH_LUXR"/>
    <property type="match status" value="1"/>
</dbReference>
<accession>A0A229SKV0</accession>
<comment type="caution">
    <text evidence="5">The sequence shown here is derived from an EMBL/GenBank/DDBJ whole genome shotgun (WGS) entry which is preliminary data.</text>
</comment>
<proteinExistence type="predicted"/>
<feature type="modified residue" description="4-aspartylphosphate" evidence="2">
    <location>
        <position position="54"/>
    </location>
</feature>
<feature type="domain" description="Response regulatory" evidence="4">
    <location>
        <begin position="3"/>
        <end position="119"/>
    </location>
</feature>
<dbReference type="OrthoDB" id="9808843at2"/>
<dbReference type="PROSITE" id="PS50043">
    <property type="entry name" value="HTH_LUXR_2"/>
    <property type="match status" value="1"/>
</dbReference>
<dbReference type="GO" id="GO:0003677">
    <property type="term" value="F:DNA binding"/>
    <property type="evidence" value="ECO:0007669"/>
    <property type="project" value="UniProtKB-KW"/>
</dbReference>
<dbReference type="GO" id="GO:0000160">
    <property type="term" value="P:phosphorelay signal transduction system"/>
    <property type="evidence" value="ECO:0007669"/>
    <property type="project" value="InterPro"/>
</dbReference>
<dbReference type="PANTHER" id="PTHR43214:SF42">
    <property type="entry name" value="TRANSCRIPTIONAL REGULATORY PROTEIN DESR"/>
    <property type="match status" value="1"/>
</dbReference>
<evidence type="ECO:0000313" key="5">
    <source>
        <dbReference type="EMBL" id="OXM59389.1"/>
    </source>
</evidence>
<evidence type="ECO:0000313" key="6">
    <source>
        <dbReference type="Proteomes" id="UP000215199"/>
    </source>
</evidence>
<dbReference type="EMBL" id="NMUL01000084">
    <property type="protein sequence ID" value="OXM59389.1"/>
    <property type="molecule type" value="Genomic_DNA"/>
</dbReference>
<dbReference type="CDD" id="cd06170">
    <property type="entry name" value="LuxR_C_like"/>
    <property type="match status" value="1"/>
</dbReference>
<keyword evidence="2" id="KW-0597">Phosphoprotein</keyword>
<dbReference type="Pfam" id="PF00072">
    <property type="entry name" value="Response_reg"/>
    <property type="match status" value="1"/>
</dbReference>
<dbReference type="Gene3D" id="3.40.50.2300">
    <property type="match status" value="1"/>
</dbReference>
<organism evidence="5 6">
    <name type="scientific">Amycolatopsis vastitatis</name>
    <dbReference type="NCBI Taxonomy" id="1905142"/>
    <lineage>
        <taxon>Bacteria</taxon>
        <taxon>Bacillati</taxon>
        <taxon>Actinomycetota</taxon>
        <taxon>Actinomycetes</taxon>
        <taxon>Pseudonocardiales</taxon>
        <taxon>Pseudonocardiaceae</taxon>
        <taxon>Amycolatopsis</taxon>
    </lineage>
</organism>
<dbReference type="PRINTS" id="PR00038">
    <property type="entry name" value="HTHLUXR"/>
</dbReference>
<dbReference type="SUPFAM" id="SSF46894">
    <property type="entry name" value="C-terminal effector domain of the bipartite response regulators"/>
    <property type="match status" value="1"/>
</dbReference>